<proteinExistence type="predicted"/>
<dbReference type="RefSeq" id="WP_252956050.1">
    <property type="nucleotide sequence ID" value="NZ_JAFIRR010000192.1"/>
</dbReference>
<evidence type="ECO:0000259" key="2">
    <source>
        <dbReference type="PROSITE" id="PS51819"/>
    </source>
</evidence>
<dbReference type="EMBL" id="JAFIRR010000192">
    <property type="protein sequence ID" value="MCO6419418.1"/>
    <property type="molecule type" value="Genomic_DNA"/>
</dbReference>
<dbReference type="Gene3D" id="3.10.180.10">
    <property type="entry name" value="2,3-Dihydroxybiphenyl 1,2-Dioxygenase, domain 1"/>
    <property type="match status" value="1"/>
</dbReference>
<organism evidence="3 4">
    <name type="scientific">Siccirubricoccus soli</name>
    <dbReference type="NCBI Taxonomy" id="2899147"/>
    <lineage>
        <taxon>Bacteria</taxon>
        <taxon>Pseudomonadati</taxon>
        <taxon>Pseudomonadota</taxon>
        <taxon>Alphaproteobacteria</taxon>
        <taxon>Acetobacterales</taxon>
        <taxon>Roseomonadaceae</taxon>
        <taxon>Siccirubricoccus</taxon>
    </lineage>
</organism>
<keyword evidence="1" id="KW-1133">Transmembrane helix</keyword>
<dbReference type="SUPFAM" id="SSF54593">
    <property type="entry name" value="Glyoxalase/Bleomycin resistance protein/Dihydroxybiphenyl dioxygenase"/>
    <property type="match status" value="1"/>
</dbReference>
<dbReference type="Pfam" id="PF00903">
    <property type="entry name" value="Glyoxalase"/>
    <property type="match status" value="1"/>
</dbReference>
<dbReference type="PROSITE" id="PS51819">
    <property type="entry name" value="VOC"/>
    <property type="match status" value="1"/>
</dbReference>
<keyword evidence="1" id="KW-0472">Membrane</keyword>
<evidence type="ECO:0000313" key="4">
    <source>
        <dbReference type="Proteomes" id="UP001523392"/>
    </source>
</evidence>
<name>A0ABT1DBV0_9PROT</name>
<keyword evidence="1" id="KW-0812">Transmembrane</keyword>
<dbReference type="Proteomes" id="UP001523392">
    <property type="component" value="Unassembled WGS sequence"/>
</dbReference>
<accession>A0ABT1DBV0</accession>
<feature type="transmembrane region" description="Helical" evidence="1">
    <location>
        <begin position="21"/>
        <end position="42"/>
    </location>
</feature>
<sequence length="117" mass="12608">MAVRRIVANIAAKDLALARAFYGKLLGLDIVMDLGWIVIFAAPGPAVPQLSIALEGGSGAPVPDLSIEVDEELEALHRRALAAGHAVEYGPVTEPWGVRRFFLRDPFGRLVNILTHV</sequence>
<protein>
    <submittedName>
        <fullName evidence="3">VOC family protein</fullName>
    </submittedName>
</protein>
<reference evidence="3 4" key="1">
    <citation type="submission" date="2021-12" db="EMBL/GenBank/DDBJ databases">
        <title>Siccirubricoccus leaddurans sp. nov., a high concentration Zn2+ tolerance bacterium.</title>
        <authorList>
            <person name="Cao Y."/>
        </authorList>
    </citation>
    <scope>NUCLEOTIDE SEQUENCE [LARGE SCALE GENOMIC DNA]</scope>
    <source>
        <strain evidence="3 4">KC 17139</strain>
    </source>
</reference>
<keyword evidence="4" id="KW-1185">Reference proteome</keyword>
<feature type="domain" description="VOC" evidence="2">
    <location>
        <begin position="2"/>
        <end position="116"/>
    </location>
</feature>
<dbReference type="InterPro" id="IPR037523">
    <property type="entry name" value="VOC_core"/>
</dbReference>
<comment type="caution">
    <text evidence="3">The sequence shown here is derived from an EMBL/GenBank/DDBJ whole genome shotgun (WGS) entry which is preliminary data.</text>
</comment>
<gene>
    <name evidence="3" type="ORF">JYK14_25120</name>
</gene>
<evidence type="ECO:0000313" key="3">
    <source>
        <dbReference type="EMBL" id="MCO6419418.1"/>
    </source>
</evidence>
<evidence type="ECO:0000256" key="1">
    <source>
        <dbReference type="SAM" id="Phobius"/>
    </source>
</evidence>
<dbReference type="InterPro" id="IPR004360">
    <property type="entry name" value="Glyas_Fos-R_dOase_dom"/>
</dbReference>
<dbReference type="InterPro" id="IPR029068">
    <property type="entry name" value="Glyas_Bleomycin-R_OHBP_Dase"/>
</dbReference>